<evidence type="ECO:0000256" key="5">
    <source>
        <dbReference type="PROSITE-ProRule" id="PRU00335"/>
    </source>
</evidence>
<dbReference type="PANTHER" id="PTHR30055:SF148">
    <property type="entry name" value="TETR-FAMILY TRANSCRIPTIONAL REGULATOR"/>
    <property type="match status" value="1"/>
</dbReference>
<evidence type="ECO:0000256" key="3">
    <source>
        <dbReference type="ARBA" id="ARBA00023125"/>
    </source>
</evidence>
<keyword evidence="1" id="KW-0678">Repressor</keyword>
<feature type="DNA-binding region" description="H-T-H motif" evidence="5">
    <location>
        <begin position="32"/>
        <end position="51"/>
    </location>
</feature>
<dbReference type="Pfam" id="PF13977">
    <property type="entry name" value="TetR_C_6"/>
    <property type="match status" value="1"/>
</dbReference>
<dbReference type="PROSITE" id="PS01081">
    <property type="entry name" value="HTH_TETR_1"/>
    <property type="match status" value="1"/>
</dbReference>
<keyword evidence="3 5" id="KW-0238">DNA-binding</keyword>
<protein>
    <submittedName>
        <fullName evidence="7">TetR/AcrR family transcriptional regulator</fullName>
    </submittedName>
</protein>
<dbReference type="InterPro" id="IPR039538">
    <property type="entry name" value="BetI_C"/>
</dbReference>
<evidence type="ECO:0000313" key="8">
    <source>
        <dbReference type="Proteomes" id="UP001596298"/>
    </source>
</evidence>
<sequence>MGRPKGNHEDRRGDVAEAVWQVLATDGFNGLTIRAIARQMQATTGVVTHYFGSKREIVGYALDLLESRSRTRQPRTAADGLPALRSAVMDMLPLDAESTTANRVWISSWDHALADPQFQRDHARRYADGVERLTALVQAAQKCAALCAGDARLMATELHSFALGLIVQAVLDPANYSAVQQVSLLEDYLARLRPTHLSR</sequence>
<proteinExistence type="predicted"/>
<feature type="domain" description="HTH tetR-type" evidence="6">
    <location>
        <begin position="9"/>
        <end position="69"/>
    </location>
</feature>
<dbReference type="PANTHER" id="PTHR30055">
    <property type="entry name" value="HTH-TYPE TRANSCRIPTIONAL REGULATOR RUTR"/>
    <property type="match status" value="1"/>
</dbReference>
<dbReference type="InterPro" id="IPR023772">
    <property type="entry name" value="DNA-bd_HTH_TetR-type_CS"/>
</dbReference>
<dbReference type="EMBL" id="JBHSWH010000001">
    <property type="protein sequence ID" value="MFC6707737.1"/>
    <property type="molecule type" value="Genomic_DNA"/>
</dbReference>
<reference evidence="8" key="1">
    <citation type="journal article" date="2019" name="Int. J. Syst. Evol. Microbiol.">
        <title>The Global Catalogue of Microorganisms (GCM) 10K type strain sequencing project: providing services to taxonomists for standard genome sequencing and annotation.</title>
        <authorList>
            <consortium name="The Broad Institute Genomics Platform"/>
            <consortium name="The Broad Institute Genome Sequencing Center for Infectious Disease"/>
            <person name="Wu L."/>
            <person name="Ma J."/>
        </authorList>
    </citation>
    <scope>NUCLEOTIDE SEQUENCE [LARGE SCALE GENOMIC DNA]</scope>
    <source>
        <strain evidence="8">CCUG 58127</strain>
    </source>
</reference>
<organism evidence="7 8">
    <name type="scientific">Flexivirga alba</name>
    <dbReference type="NCBI Taxonomy" id="702742"/>
    <lineage>
        <taxon>Bacteria</taxon>
        <taxon>Bacillati</taxon>
        <taxon>Actinomycetota</taxon>
        <taxon>Actinomycetes</taxon>
        <taxon>Micrococcales</taxon>
        <taxon>Dermacoccaceae</taxon>
        <taxon>Flexivirga</taxon>
    </lineage>
</organism>
<dbReference type="InterPro" id="IPR001647">
    <property type="entry name" value="HTH_TetR"/>
</dbReference>
<keyword evidence="2" id="KW-0805">Transcription regulation</keyword>
<evidence type="ECO:0000256" key="4">
    <source>
        <dbReference type="ARBA" id="ARBA00023163"/>
    </source>
</evidence>
<dbReference type="PROSITE" id="PS50977">
    <property type="entry name" value="HTH_TETR_2"/>
    <property type="match status" value="1"/>
</dbReference>
<dbReference type="InterPro" id="IPR050109">
    <property type="entry name" value="HTH-type_TetR-like_transc_reg"/>
</dbReference>
<evidence type="ECO:0000313" key="7">
    <source>
        <dbReference type="EMBL" id="MFC6707737.1"/>
    </source>
</evidence>
<evidence type="ECO:0000256" key="2">
    <source>
        <dbReference type="ARBA" id="ARBA00023015"/>
    </source>
</evidence>
<dbReference type="Pfam" id="PF00440">
    <property type="entry name" value="TetR_N"/>
    <property type="match status" value="1"/>
</dbReference>
<keyword evidence="8" id="KW-1185">Reference proteome</keyword>
<gene>
    <name evidence="7" type="ORF">ACFQDH_21475</name>
</gene>
<evidence type="ECO:0000259" key="6">
    <source>
        <dbReference type="PROSITE" id="PS50977"/>
    </source>
</evidence>
<dbReference type="InterPro" id="IPR009057">
    <property type="entry name" value="Homeodomain-like_sf"/>
</dbReference>
<name>A0ABW2ALC9_9MICO</name>
<keyword evidence="4" id="KW-0804">Transcription</keyword>
<evidence type="ECO:0000256" key="1">
    <source>
        <dbReference type="ARBA" id="ARBA00022491"/>
    </source>
</evidence>
<dbReference type="Gene3D" id="1.10.357.10">
    <property type="entry name" value="Tetracycline Repressor, domain 2"/>
    <property type="match status" value="1"/>
</dbReference>
<dbReference type="InterPro" id="IPR036271">
    <property type="entry name" value="Tet_transcr_reg_TetR-rel_C_sf"/>
</dbReference>
<dbReference type="SUPFAM" id="SSF48498">
    <property type="entry name" value="Tetracyclin repressor-like, C-terminal domain"/>
    <property type="match status" value="1"/>
</dbReference>
<dbReference type="SUPFAM" id="SSF46689">
    <property type="entry name" value="Homeodomain-like"/>
    <property type="match status" value="1"/>
</dbReference>
<dbReference type="Proteomes" id="UP001596298">
    <property type="component" value="Unassembled WGS sequence"/>
</dbReference>
<dbReference type="RefSeq" id="WP_382404402.1">
    <property type="nucleotide sequence ID" value="NZ_JBHSWH010000001.1"/>
</dbReference>
<accession>A0ABW2ALC9</accession>
<comment type="caution">
    <text evidence="7">The sequence shown here is derived from an EMBL/GenBank/DDBJ whole genome shotgun (WGS) entry which is preliminary data.</text>
</comment>